<dbReference type="PANTHER" id="PTHR42801:SF4">
    <property type="entry name" value="AHPC_TSA FAMILY PROTEIN"/>
    <property type="match status" value="1"/>
</dbReference>
<dbReference type="Proteomes" id="UP000027265">
    <property type="component" value="Unassembled WGS sequence"/>
</dbReference>
<keyword evidence="6" id="KW-0676">Redox-active center</keyword>
<feature type="domain" description="Thioredoxin" evidence="11">
    <location>
        <begin position="4"/>
        <end position="157"/>
    </location>
</feature>
<evidence type="ECO:0000256" key="5">
    <source>
        <dbReference type="ARBA" id="ARBA00023157"/>
    </source>
</evidence>
<dbReference type="InterPro" id="IPR036249">
    <property type="entry name" value="Thioredoxin-like_sf"/>
</dbReference>
<evidence type="ECO:0000256" key="4">
    <source>
        <dbReference type="ARBA" id="ARBA00023002"/>
    </source>
</evidence>
<dbReference type="GO" id="GO:0008379">
    <property type="term" value="F:thioredoxin peroxidase activity"/>
    <property type="evidence" value="ECO:0007669"/>
    <property type="project" value="TreeGrafter"/>
</dbReference>
<dbReference type="InterPro" id="IPR013766">
    <property type="entry name" value="Thioredoxin_domain"/>
</dbReference>
<evidence type="ECO:0000256" key="8">
    <source>
        <dbReference type="ARBA" id="ARBA00038489"/>
    </source>
</evidence>
<keyword evidence="2" id="KW-0575">Peroxidase</keyword>
<name>A0A067Q5R8_9AGAM</name>
<dbReference type="PROSITE" id="PS51352">
    <property type="entry name" value="THIOREDOXIN_2"/>
    <property type="match status" value="1"/>
</dbReference>
<dbReference type="EC" id="1.11.1.24" evidence="1"/>
<evidence type="ECO:0000256" key="7">
    <source>
        <dbReference type="ARBA" id="ARBA00032824"/>
    </source>
</evidence>
<dbReference type="GO" id="GO:0005737">
    <property type="term" value="C:cytoplasm"/>
    <property type="evidence" value="ECO:0007669"/>
    <property type="project" value="TreeGrafter"/>
</dbReference>
<dbReference type="Gene3D" id="3.40.30.10">
    <property type="entry name" value="Glutaredoxin"/>
    <property type="match status" value="1"/>
</dbReference>
<proteinExistence type="inferred from homology"/>
<dbReference type="AlphaFoldDB" id="A0A067Q5R8"/>
<dbReference type="InParanoid" id="A0A067Q5R8"/>
<keyword evidence="13" id="KW-1185">Reference proteome</keyword>
<dbReference type="CDD" id="cd03017">
    <property type="entry name" value="PRX_BCP"/>
    <property type="match status" value="1"/>
</dbReference>
<dbReference type="InterPro" id="IPR050924">
    <property type="entry name" value="Peroxiredoxin_BCP/PrxQ"/>
</dbReference>
<dbReference type="PANTHER" id="PTHR42801">
    <property type="entry name" value="THIOREDOXIN-DEPENDENT PEROXIDE REDUCTASE"/>
    <property type="match status" value="1"/>
</dbReference>
<evidence type="ECO:0000256" key="6">
    <source>
        <dbReference type="ARBA" id="ARBA00023284"/>
    </source>
</evidence>
<protein>
    <recommendedName>
        <fullName evidence="1">thioredoxin-dependent peroxiredoxin</fullName>
        <ecNumber evidence="1">1.11.1.24</ecNumber>
    </recommendedName>
    <alternativeName>
        <fullName evidence="7">Thioredoxin peroxidase</fullName>
    </alternativeName>
</protein>
<keyword evidence="3" id="KW-0049">Antioxidant</keyword>
<keyword evidence="4" id="KW-0560">Oxidoreductase</keyword>
<feature type="region of interest" description="Disordered" evidence="10">
    <location>
        <begin position="158"/>
        <end position="190"/>
    </location>
</feature>
<dbReference type="STRING" id="933084.A0A067Q5R8"/>
<dbReference type="Pfam" id="PF00578">
    <property type="entry name" value="AhpC-TSA"/>
    <property type="match status" value="1"/>
</dbReference>
<evidence type="ECO:0000256" key="10">
    <source>
        <dbReference type="SAM" id="MobiDB-lite"/>
    </source>
</evidence>
<reference evidence="13" key="1">
    <citation type="journal article" date="2014" name="Proc. Natl. Acad. Sci. U.S.A.">
        <title>Extensive sampling of basidiomycete genomes demonstrates inadequacy of the white-rot/brown-rot paradigm for wood decay fungi.</title>
        <authorList>
            <person name="Riley R."/>
            <person name="Salamov A.A."/>
            <person name="Brown D.W."/>
            <person name="Nagy L.G."/>
            <person name="Floudas D."/>
            <person name="Held B.W."/>
            <person name="Levasseur A."/>
            <person name="Lombard V."/>
            <person name="Morin E."/>
            <person name="Otillar R."/>
            <person name="Lindquist E.A."/>
            <person name="Sun H."/>
            <person name="LaButti K.M."/>
            <person name="Schmutz J."/>
            <person name="Jabbour D."/>
            <person name="Luo H."/>
            <person name="Baker S.E."/>
            <person name="Pisabarro A.G."/>
            <person name="Walton J.D."/>
            <person name="Blanchette R.A."/>
            <person name="Henrissat B."/>
            <person name="Martin F."/>
            <person name="Cullen D."/>
            <person name="Hibbett D.S."/>
            <person name="Grigoriev I.V."/>
        </authorList>
    </citation>
    <scope>NUCLEOTIDE SEQUENCE [LARGE SCALE GENOMIC DNA]</scope>
    <source>
        <strain evidence="13">MUCL 33604</strain>
    </source>
</reference>
<gene>
    <name evidence="12" type="ORF">JAAARDRAFT_30302</name>
</gene>
<evidence type="ECO:0000256" key="9">
    <source>
        <dbReference type="ARBA" id="ARBA00049091"/>
    </source>
</evidence>
<organism evidence="12 13">
    <name type="scientific">Jaapia argillacea MUCL 33604</name>
    <dbReference type="NCBI Taxonomy" id="933084"/>
    <lineage>
        <taxon>Eukaryota</taxon>
        <taxon>Fungi</taxon>
        <taxon>Dikarya</taxon>
        <taxon>Basidiomycota</taxon>
        <taxon>Agaricomycotina</taxon>
        <taxon>Agaricomycetes</taxon>
        <taxon>Agaricomycetidae</taxon>
        <taxon>Jaapiales</taxon>
        <taxon>Jaapiaceae</taxon>
        <taxon>Jaapia</taxon>
    </lineage>
</organism>
<evidence type="ECO:0000313" key="13">
    <source>
        <dbReference type="Proteomes" id="UP000027265"/>
    </source>
</evidence>
<dbReference type="GO" id="GO:0045454">
    <property type="term" value="P:cell redox homeostasis"/>
    <property type="evidence" value="ECO:0007669"/>
    <property type="project" value="TreeGrafter"/>
</dbReference>
<comment type="similarity">
    <text evidence="8">Belongs to the peroxiredoxin family. BCP/PrxQ subfamily.</text>
</comment>
<accession>A0A067Q5R8</accession>
<dbReference type="SUPFAM" id="SSF52833">
    <property type="entry name" value="Thioredoxin-like"/>
    <property type="match status" value="1"/>
</dbReference>
<comment type="catalytic activity">
    <reaction evidence="9">
        <text>a hydroperoxide + [thioredoxin]-dithiol = an alcohol + [thioredoxin]-disulfide + H2O</text>
        <dbReference type="Rhea" id="RHEA:62620"/>
        <dbReference type="Rhea" id="RHEA-COMP:10698"/>
        <dbReference type="Rhea" id="RHEA-COMP:10700"/>
        <dbReference type="ChEBI" id="CHEBI:15377"/>
        <dbReference type="ChEBI" id="CHEBI:29950"/>
        <dbReference type="ChEBI" id="CHEBI:30879"/>
        <dbReference type="ChEBI" id="CHEBI:35924"/>
        <dbReference type="ChEBI" id="CHEBI:50058"/>
        <dbReference type="EC" id="1.11.1.24"/>
    </reaction>
</comment>
<evidence type="ECO:0000256" key="2">
    <source>
        <dbReference type="ARBA" id="ARBA00022559"/>
    </source>
</evidence>
<dbReference type="GO" id="GO:0034599">
    <property type="term" value="P:cellular response to oxidative stress"/>
    <property type="evidence" value="ECO:0007669"/>
    <property type="project" value="TreeGrafter"/>
</dbReference>
<evidence type="ECO:0000256" key="1">
    <source>
        <dbReference type="ARBA" id="ARBA00013017"/>
    </source>
</evidence>
<evidence type="ECO:0000256" key="3">
    <source>
        <dbReference type="ARBA" id="ARBA00022862"/>
    </source>
</evidence>
<dbReference type="EMBL" id="KL197711">
    <property type="protein sequence ID" value="KDQ62398.1"/>
    <property type="molecule type" value="Genomic_DNA"/>
</dbReference>
<dbReference type="InterPro" id="IPR000866">
    <property type="entry name" value="AhpC/TSA"/>
</dbReference>
<evidence type="ECO:0000313" key="12">
    <source>
        <dbReference type="EMBL" id="KDQ62398.1"/>
    </source>
</evidence>
<sequence>MTKSLVDKLAPQLSLPDANGETYTFTPGAKGVPAAIFFYPKSGSYGCTKEACQFRDAVAEKDVFKTDKLELIGISADSVAEQKKFVEQHKLTYPVLSDEKGEARKAFHVGKGLFGFVDARITVVVDKKGIVRDVLDTTVNYGAHSKFVTKWLEKLQTEDQTGVPSSPPPPTETTTAPEPQVVAGSHTSAI</sequence>
<keyword evidence="5" id="KW-1015">Disulfide bond</keyword>
<evidence type="ECO:0000259" key="11">
    <source>
        <dbReference type="PROSITE" id="PS51352"/>
    </source>
</evidence>
<dbReference type="OrthoDB" id="338622at2759"/>
<dbReference type="HOGENOM" id="CLU_042529_14_2_1"/>